<evidence type="ECO:0000256" key="3">
    <source>
        <dbReference type="RuleBase" id="RU003476"/>
    </source>
</evidence>
<dbReference type="AlphaFoldDB" id="B0SVW4"/>
<accession>B0SVW4</accession>
<evidence type="ECO:0000256" key="2">
    <source>
        <dbReference type="ARBA" id="ARBA00022801"/>
    </source>
</evidence>
<sequence length="162" mass="17890">MPRQSAAILAYRLEGDQPAFLLVHPGGPFWRARDLGAWSLPKGLVEAGEDPASAARREFREEVGLGLDGPLRALTPRLAYRGKIILPWMAQADLDLSQFKSQTVRLEWPPRSGRFQDVPEVDQAGYFPLPVALRKVLPAQAPILREAADLLARGDAWTADPD</sequence>
<evidence type="ECO:0000256" key="1">
    <source>
        <dbReference type="ARBA" id="ARBA00001946"/>
    </source>
</evidence>
<dbReference type="SUPFAM" id="SSF55811">
    <property type="entry name" value="Nudix"/>
    <property type="match status" value="1"/>
</dbReference>
<dbReference type="PRINTS" id="PR00502">
    <property type="entry name" value="NUDIXFAMILY"/>
</dbReference>
<comment type="similarity">
    <text evidence="3">Belongs to the Nudix hydrolase family.</text>
</comment>
<dbReference type="PANTHER" id="PTHR21340:SF0">
    <property type="entry name" value="BIS(5'-NUCLEOSYL)-TETRAPHOSPHATASE [ASYMMETRICAL]"/>
    <property type="match status" value="1"/>
</dbReference>
<dbReference type="eggNOG" id="COG4119">
    <property type="taxonomic scope" value="Bacteria"/>
</dbReference>
<reference evidence="5" key="1">
    <citation type="submission" date="2008-01" db="EMBL/GenBank/DDBJ databases">
        <title>Complete sequence of chromosome of Caulobacter sp. K31.</title>
        <authorList>
            <consortium name="US DOE Joint Genome Institute"/>
            <person name="Copeland A."/>
            <person name="Lucas S."/>
            <person name="Lapidus A."/>
            <person name="Barry K."/>
            <person name="Glavina del Rio T."/>
            <person name="Dalin E."/>
            <person name="Tice H."/>
            <person name="Pitluck S."/>
            <person name="Bruce D."/>
            <person name="Goodwin L."/>
            <person name="Thompson L.S."/>
            <person name="Brettin T."/>
            <person name="Detter J.C."/>
            <person name="Han C."/>
            <person name="Schmutz J."/>
            <person name="Larimer F."/>
            <person name="Land M."/>
            <person name="Hauser L."/>
            <person name="Kyrpides N."/>
            <person name="Kim E."/>
            <person name="Stephens C."/>
            <person name="Richardson P."/>
        </authorList>
    </citation>
    <scope>NUCLEOTIDE SEQUENCE [LARGE SCALE GENOMIC DNA]</scope>
    <source>
        <strain evidence="5">K31</strain>
    </source>
</reference>
<organism evidence="5">
    <name type="scientific">Caulobacter sp. (strain K31)</name>
    <dbReference type="NCBI Taxonomy" id="366602"/>
    <lineage>
        <taxon>Bacteria</taxon>
        <taxon>Pseudomonadati</taxon>
        <taxon>Pseudomonadota</taxon>
        <taxon>Alphaproteobacteria</taxon>
        <taxon>Caulobacterales</taxon>
        <taxon>Caulobacteraceae</taxon>
        <taxon>Caulobacter</taxon>
    </lineage>
</organism>
<dbReference type="STRING" id="366602.Caul_2455"/>
<comment type="cofactor">
    <cofactor evidence="1">
        <name>Mg(2+)</name>
        <dbReference type="ChEBI" id="CHEBI:18420"/>
    </cofactor>
</comment>
<dbReference type="GO" id="GO:0006167">
    <property type="term" value="P:AMP biosynthetic process"/>
    <property type="evidence" value="ECO:0007669"/>
    <property type="project" value="TreeGrafter"/>
</dbReference>
<evidence type="ECO:0000313" key="5">
    <source>
        <dbReference type="EMBL" id="ABZ71582.1"/>
    </source>
</evidence>
<keyword evidence="2 3" id="KW-0378">Hydrolase</keyword>
<dbReference type="InterPro" id="IPR000086">
    <property type="entry name" value="NUDIX_hydrolase_dom"/>
</dbReference>
<feature type="domain" description="Nudix hydrolase" evidence="4">
    <location>
        <begin position="1"/>
        <end position="152"/>
    </location>
</feature>
<dbReference type="EMBL" id="CP000927">
    <property type="protein sequence ID" value="ABZ71582.1"/>
    <property type="molecule type" value="Genomic_DNA"/>
</dbReference>
<dbReference type="PROSITE" id="PS51462">
    <property type="entry name" value="NUDIX"/>
    <property type="match status" value="1"/>
</dbReference>
<dbReference type="OrthoDB" id="954553at2"/>
<dbReference type="Pfam" id="PF00293">
    <property type="entry name" value="NUDIX"/>
    <property type="match status" value="1"/>
</dbReference>
<dbReference type="Gene3D" id="3.90.79.10">
    <property type="entry name" value="Nucleoside Triphosphate Pyrophosphohydrolase"/>
    <property type="match status" value="1"/>
</dbReference>
<dbReference type="PANTHER" id="PTHR21340">
    <property type="entry name" value="DIADENOSINE 5,5-P1,P4-TETRAPHOSPHATE PYROPHOSPHOHYDROLASE MUTT"/>
    <property type="match status" value="1"/>
</dbReference>
<gene>
    <name evidence="5" type="ordered locus">Caul_2455</name>
</gene>
<proteinExistence type="inferred from homology"/>
<evidence type="ECO:0000259" key="4">
    <source>
        <dbReference type="PROSITE" id="PS51462"/>
    </source>
</evidence>
<dbReference type="PROSITE" id="PS00893">
    <property type="entry name" value="NUDIX_BOX"/>
    <property type="match status" value="1"/>
</dbReference>
<dbReference type="GO" id="GO:0004081">
    <property type="term" value="F:bis(5'-nucleosyl)-tetraphosphatase (asymmetrical) activity"/>
    <property type="evidence" value="ECO:0007669"/>
    <property type="project" value="TreeGrafter"/>
</dbReference>
<protein>
    <submittedName>
        <fullName evidence="5">NUDIX hydrolase</fullName>
    </submittedName>
</protein>
<dbReference type="InterPro" id="IPR015797">
    <property type="entry name" value="NUDIX_hydrolase-like_dom_sf"/>
</dbReference>
<dbReference type="HOGENOM" id="CLU_118065_0_0_5"/>
<dbReference type="GO" id="GO:0006754">
    <property type="term" value="P:ATP biosynthetic process"/>
    <property type="evidence" value="ECO:0007669"/>
    <property type="project" value="TreeGrafter"/>
</dbReference>
<dbReference type="InterPro" id="IPR020476">
    <property type="entry name" value="Nudix_hydrolase"/>
</dbReference>
<dbReference type="InterPro" id="IPR051325">
    <property type="entry name" value="Nudix_hydrolase_domain"/>
</dbReference>
<dbReference type="InterPro" id="IPR020084">
    <property type="entry name" value="NUDIX_hydrolase_CS"/>
</dbReference>
<name>B0SVW4_CAUSK</name>
<dbReference type="KEGG" id="cak:Caul_2455"/>